<name>A0A0F9MEF1_9ZZZZ</name>
<proteinExistence type="predicted"/>
<reference evidence="1" key="1">
    <citation type="journal article" date="2015" name="Nature">
        <title>Complex archaea that bridge the gap between prokaryotes and eukaryotes.</title>
        <authorList>
            <person name="Spang A."/>
            <person name="Saw J.H."/>
            <person name="Jorgensen S.L."/>
            <person name="Zaremba-Niedzwiedzka K."/>
            <person name="Martijn J."/>
            <person name="Lind A.E."/>
            <person name="van Eijk R."/>
            <person name="Schleper C."/>
            <person name="Guy L."/>
            <person name="Ettema T.J."/>
        </authorList>
    </citation>
    <scope>NUCLEOTIDE SEQUENCE</scope>
</reference>
<comment type="caution">
    <text evidence="1">The sequence shown here is derived from an EMBL/GenBank/DDBJ whole genome shotgun (WGS) entry which is preliminary data.</text>
</comment>
<organism evidence="1">
    <name type="scientific">marine sediment metagenome</name>
    <dbReference type="NCBI Taxonomy" id="412755"/>
    <lineage>
        <taxon>unclassified sequences</taxon>
        <taxon>metagenomes</taxon>
        <taxon>ecological metagenomes</taxon>
    </lineage>
</organism>
<sequence length="67" mass="7737">MREVGKHIEIIKWLETIRGDLQKIREVSGTFGYGDDPLYTEMDKCNNSITKMVGQLQLQMGQEMCKT</sequence>
<gene>
    <name evidence="1" type="ORF">LCGC14_1469990</name>
</gene>
<protein>
    <submittedName>
        <fullName evidence="1">Uncharacterized protein</fullName>
    </submittedName>
</protein>
<evidence type="ECO:0000313" key="1">
    <source>
        <dbReference type="EMBL" id="KKM67537.1"/>
    </source>
</evidence>
<dbReference type="AlphaFoldDB" id="A0A0F9MEF1"/>
<dbReference type="EMBL" id="LAZR01010330">
    <property type="protein sequence ID" value="KKM67537.1"/>
    <property type="molecule type" value="Genomic_DNA"/>
</dbReference>
<accession>A0A0F9MEF1</accession>